<keyword evidence="2 5" id="KW-0812">Transmembrane</keyword>
<sequence>MRGTNSCTRENRTRNSFSSPLSHPLVLTLYCHLHTNLHCLACPSTNRPRNFRQGRKIYFSPGCYAPDKREITVLVSDLRPLSLGPRSSNGGGISPFYRKFHENPFVPIGCGLTTLALCYGLYGFSRGRHGSSQKMMRLRVAAQGFTVVALMMGIAKTSMHAASD</sequence>
<dbReference type="GO" id="GO:0031966">
    <property type="term" value="C:mitochondrial membrane"/>
    <property type="evidence" value="ECO:0007669"/>
    <property type="project" value="UniProtKB-SubCell"/>
</dbReference>
<dbReference type="InterPro" id="IPR050355">
    <property type="entry name" value="RCF1"/>
</dbReference>
<evidence type="ECO:0000313" key="7">
    <source>
        <dbReference type="EMBL" id="KAG0728598.1"/>
    </source>
</evidence>
<accession>A0A8J5CQ83</accession>
<dbReference type="AlphaFoldDB" id="A0A8J5CQ83"/>
<feature type="transmembrane region" description="Helical" evidence="5">
    <location>
        <begin position="105"/>
        <end position="124"/>
    </location>
</feature>
<evidence type="ECO:0000256" key="4">
    <source>
        <dbReference type="ARBA" id="ARBA00023136"/>
    </source>
</evidence>
<feature type="domain" description="HIG1" evidence="6">
    <location>
        <begin position="77"/>
        <end position="164"/>
    </location>
</feature>
<keyword evidence="4 5" id="KW-0472">Membrane</keyword>
<keyword evidence="8" id="KW-1185">Reference proteome</keyword>
<evidence type="ECO:0000256" key="5">
    <source>
        <dbReference type="SAM" id="Phobius"/>
    </source>
</evidence>
<dbReference type="OrthoDB" id="6604018at2759"/>
<evidence type="ECO:0000259" key="6">
    <source>
        <dbReference type="PROSITE" id="PS51503"/>
    </source>
</evidence>
<comment type="caution">
    <text evidence="7">The sequence shown here is derived from an EMBL/GenBank/DDBJ whole genome shotgun (WGS) entry which is preliminary data.</text>
</comment>
<dbReference type="PROSITE" id="PS51503">
    <property type="entry name" value="HIG1"/>
    <property type="match status" value="1"/>
</dbReference>
<evidence type="ECO:0000256" key="1">
    <source>
        <dbReference type="ARBA" id="ARBA00004325"/>
    </source>
</evidence>
<evidence type="ECO:0000256" key="2">
    <source>
        <dbReference type="ARBA" id="ARBA00022692"/>
    </source>
</evidence>
<dbReference type="PANTHER" id="PTHR12297:SF18">
    <property type="entry name" value="HIG1 DOMAIN FAMILY MEMBER 2A"/>
    <property type="match status" value="1"/>
</dbReference>
<evidence type="ECO:0000256" key="3">
    <source>
        <dbReference type="ARBA" id="ARBA00022989"/>
    </source>
</evidence>
<comment type="subcellular location">
    <subcellularLocation>
        <location evidence="1">Mitochondrion membrane</location>
    </subcellularLocation>
</comment>
<evidence type="ECO:0000313" key="8">
    <source>
        <dbReference type="Proteomes" id="UP000770661"/>
    </source>
</evidence>
<dbReference type="InterPro" id="IPR007667">
    <property type="entry name" value="Hypoxia_induced_domain"/>
</dbReference>
<gene>
    <name evidence="7" type="primary">HIGD2A_1</name>
    <name evidence="7" type="ORF">GWK47_032152</name>
</gene>
<proteinExistence type="predicted"/>
<dbReference type="EMBL" id="JACEEZ010002018">
    <property type="protein sequence ID" value="KAG0728598.1"/>
    <property type="molecule type" value="Genomic_DNA"/>
</dbReference>
<organism evidence="7 8">
    <name type="scientific">Chionoecetes opilio</name>
    <name type="common">Atlantic snow crab</name>
    <name type="synonym">Cancer opilio</name>
    <dbReference type="NCBI Taxonomy" id="41210"/>
    <lineage>
        <taxon>Eukaryota</taxon>
        <taxon>Metazoa</taxon>
        <taxon>Ecdysozoa</taxon>
        <taxon>Arthropoda</taxon>
        <taxon>Crustacea</taxon>
        <taxon>Multicrustacea</taxon>
        <taxon>Malacostraca</taxon>
        <taxon>Eumalacostraca</taxon>
        <taxon>Eucarida</taxon>
        <taxon>Decapoda</taxon>
        <taxon>Pleocyemata</taxon>
        <taxon>Brachyura</taxon>
        <taxon>Eubrachyura</taxon>
        <taxon>Majoidea</taxon>
        <taxon>Majidae</taxon>
        <taxon>Chionoecetes</taxon>
    </lineage>
</organism>
<dbReference type="PANTHER" id="PTHR12297">
    <property type="entry name" value="HYPOXIA-INDUCBILE GENE 1 HIG1 -RELATED"/>
    <property type="match status" value="1"/>
</dbReference>
<dbReference type="Gene3D" id="6.10.140.1320">
    <property type="match status" value="1"/>
</dbReference>
<dbReference type="GO" id="GO:0097250">
    <property type="term" value="P:mitochondrial respirasome assembly"/>
    <property type="evidence" value="ECO:0007669"/>
    <property type="project" value="TreeGrafter"/>
</dbReference>
<reference evidence="7" key="1">
    <citation type="submission" date="2020-07" db="EMBL/GenBank/DDBJ databases">
        <title>The High-quality genome of the commercially important snow crab, Chionoecetes opilio.</title>
        <authorList>
            <person name="Jeong J.-H."/>
            <person name="Ryu S."/>
        </authorList>
    </citation>
    <scope>NUCLEOTIDE SEQUENCE</scope>
    <source>
        <strain evidence="7">MADBK_172401_WGS</strain>
        <tissue evidence="7">Digestive gland</tissue>
    </source>
</reference>
<feature type="transmembrane region" description="Helical" evidence="5">
    <location>
        <begin position="136"/>
        <end position="155"/>
    </location>
</feature>
<keyword evidence="3 5" id="KW-1133">Transmembrane helix</keyword>
<dbReference type="Pfam" id="PF04588">
    <property type="entry name" value="HIG_1_N"/>
    <property type="match status" value="1"/>
</dbReference>
<protein>
    <submittedName>
        <fullName evidence="7">HIG1 domain family member 2A, mitochondrial</fullName>
    </submittedName>
</protein>
<name>A0A8J5CQ83_CHIOP</name>
<dbReference type="Proteomes" id="UP000770661">
    <property type="component" value="Unassembled WGS sequence"/>
</dbReference>